<protein>
    <recommendedName>
        <fullName evidence="4">Polyamine aminopropyltransferase</fullName>
    </recommendedName>
    <alternativeName>
        <fullName evidence="4">Putrescine aminopropyltransferase</fullName>
        <shortName evidence="4">PAPT</shortName>
    </alternativeName>
    <alternativeName>
        <fullName evidence="4">Spermidine synthase</fullName>
        <shortName evidence="4">SPDS</shortName>
        <shortName evidence="4">SPDSY</shortName>
        <ecNumber evidence="4">2.5.1.16</ecNumber>
    </alternativeName>
</protein>
<evidence type="ECO:0000256" key="4">
    <source>
        <dbReference type="HAMAP-Rule" id="MF_00198"/>
    </source>
</evidence>
<keyword evidence="2 4" id="KW-0808">Transferase</keyword>
<evidence type="ECO:0000313" key="8">
    <source>
        <dbReference type="Proteomes" id="UP000838686"/>
    </source>
</evidence>
<gene>
    <name evidence="7" type="primary">speE_2</name>
    <name evidence="4" type="synonym">speE</name>
    <name evidence="7" type="ORF">PAECIP111893_04335</name>
</gene>
<feature type="binding site" evidence="4">
    <location>
        <begin position="152"/>
        <end position="153"/>
    </location>
    <ligand>
        <name>S-methyl-5'-thioadenosine</name>
        <dbReference type="ChEBI" id="CHEBI:17509"/>
    </ligand>
</feature>
<dbReference type="Pfam" id="PF01564">
    <property type="entry name" value="Spermine_synth"/>
    <property type="match status" value="1"/>
</dbReference>
<dbReference type="PANTHER" id="PTHR11558:SF11">
    <property type="entry name" value="SPERMIDINE SYNTHASE"/>
    <property type="match status" value="1"/>
</dbReference>
<dbReference type="Pfam" id="PF17284">
    <property type="entry name" value="Spermine_synt_N"/>
    <property type="match status" value="1"/>
</dbReference>
<keyword evidence="3 4" id="KW-0620">Polyamine biosynthesis</keyword>
<evidence type="ECO:0000256" key="3">
    <source>
        <dbReference type="ARBA" id="ARBA00023115"/>
    </source>
</evidence>
<comment type="similarity">
    <text evidence="1 4">Belongs to the spermidine/spermine synthase family.</text>
</comment>
<sequence length="289" mass="32822">MADDGLLTGYEKEDAELWLWDDLPELHMEVGYRINRLLHFERSKYQEISVAETAAFGRMLVLDGVPQVTEKDGYIYNEMISHIGLLTHPAPQHVAMIGGGDCGPSREAVKYPGIKQIDVVEIDPRVTTVSRMWFNPNQTLEDDPRITISHEDGALWIQKQQERIDVLLVDRSDPYGPAAVLYSRAFYKHIYTSLSYDGVAVFQSGSPFFDMKGLKRTRERLRALFPIVRTYLTTIPSFPGGIWSFTVASKRHDPLTASFDKLPLETRYINASIAKASFELPENIRAALR</sequence>
<feature type="active site" description="Proton acceptor" evidence="4 5">
    <location>
        <position position="170"/>
    </location>
</feature>
<dbReference type="PROSITE" id="PS51006">
    <property type="entry name" value="PABS_2"/>
    <property type="match status" value="1"/>
</dbReference>
<dbReference type="SUPFAM" id="SSF53335">
    <property type="entry name" value="S-adenosyl-L-methionine-dependent methyltransferases"/>
    <property type="match status" value="1"/>
</dbReference>
<dbReference type="Proteomes" id="UP000838686">
    <property type="component" value="Unassembled WGS sequence"/>
</dbReference>
<dbReference type="PANTHER" id="PTHR11558">
    <property type="entry name" value="SPERMIDINE/SPERMINE SYNTHASE"/>
    <property type="match status" value="1"/>
</dbReference>
<keyword evidence="8" id="KW-1185">Reference proteome</keyword>
<dbReference type="InterPro" id="IPR035246">
    <property type="entry name" value="Spermidine_synt_N"/>
</dbReference>
<feature type="binding site" evidence="4">
    <location>
        <position position="177"/>
    </location>
    <ligand>
        <name>S-methyl-5'-thioadenosine</name>
        <dbReference type="ChEBI" id="CHEBI:17509"/>
    </ligand>
</feature>
<comment type="catalytic activity">
    <reaction evidence="4">
        <text>S-adenosyl 3-(methylsulfanyl)propylamine + putrescine = S-methyl-5'-thioadenosine + spermidine + H(+)</text>
        <dbReference type="Rhea" id="RHEA:12721"/>
        <dbReference type="ChEBI" id="CHEBI:15378"/>
        <dbReference type="ChEBI" id="CHEBI:17509"/>
        <dbReference type="ChEBI" id="CHEBI:57443"/>
        <dbReference type="ChEBI" id="CHEBI:57834"/>
        <dbReference type="ChEBI" id="CHEBI:326268"/>
        <dbReference type="EC" id="2.5.1.16"/>
    </reaction>
</comment>
<dbReference type="Gene3D" id="2.30.140.10">
    <property type="entry name" value="Spermidine synthase, tetramerisation domain"/>
    <property type="match status" value="1"/>
</dbReference>
<dbReference type="Gene3D" id="3.40.50.150">
    <property type="entry name" value="Vaccinia Virus protein VP39"/>
    <property type="match status" value="1"/>
</dbReference>
<evidence type="ECO:0000256" key="2">
    <source>
        <dbReference type="ARBA" id="ARBA00022679"/>
    </source>
</evidence>
<evidence type="ECO:0000256" key="1">
    <source>
        <dbReference type="ARBA" id="ARBA00007867"/>
    </source>
</evidence>
<feature type="domain" description="PABS" evidence="6">
    <location>
        <begin position="16"/>
        <end position="250"/>
    </location>
</feature>
<dbReference type="EMBL" id="CAKMMF010000029">
    <property type="protein sequence ID" value="CAH1217943.1"/>
    <property type="molecule type" value="Genomic_DNA"/>
</dbReference>
<dbReference type="InterPro" id="IPR029063">
    <property type="entry name" value="SAM-dependent_MTases_sf"/>
</dbReference>
<evidence type="ECO:0000313" key="7">
    <source>
        <dbReference type="EMBL" id="CAH1217943.1"/>
    </source>
</evidence>
<keyword evidence="4" id="KW-0745">Spermidine biosynthesis</keyword>
<dbReference type="InterPro" id="IPR030374">
    <property type="entry name" value="PABS"/>
</dbReference>
<evidence type="ECO:0000256" key="5">
    <source>
        <dbReference type="PROSITE-ProRule" id="PRU00354"/>
    </source>
</evidence>
<name>A0ABM9CNB7_9BACL</name>
<dbReference type="InterPro" id="IPR037163">
    <property type="entry name" value="Spermidine_synt_N_sf"/>
</dbReference>
<feature type="binding site" evidence="4">
    <location>
        <position position="46"/>
    </location>
    <ligand>
        <name>S-methyl-5'-thioadenosine</name>
        <dbReference type="ChEBI" id="CHEBI:17509"/>
    </ligand>
</feature>
<dbReference type="RefSeq" id="WP_236344748.1">
    <property type="nucleotide sequence ID" value="NZ_CAKMMF010000029.1"/>
</dbReference>
<evidence type="ECO:0000259" key="6">
    <source>
        <dbReference type="PROSITE" id="PS51006"/>
    </source>
</evidence>
<comment type="function">
    <text evidence="4">Catalyzes the irreversible transfer of a propylamine group from the amino donor S-adenosylmethioninamine (decarboxy-AdoMet) to putrescine (1,4-diaminobutane) to yield spermidine.</text>
</comment>
<feature type="binding site" evidence="4">
    <location>
        <position position="121"/>
    </location>
    <ligand>
        <name>S-methyl-5'-thioadenosine</name>
        <dbReference type="ChEBI" id="CHEBI:17509"/>
    </ligand>
</feature>
<dbReference type="HAMAP" id="MF_00198">
    <property type="entry name" value="Spermidine_synth"/>
    <property type="match status" value="1"/>
</dbReference>
<dbReference type="EC" id="2.5.1.16" evidence="4"/>
<reference evidence="7" key="1">
    <citation type="submission" date="2022-01" db="EMBL/GenBank/DDBJ databases">
        <authorList>
            <person name="Criscuolo A."/>
        </authorList>
    </citation>
    <scope>NUCLEOTIDE SEQUENCE</scope>
    <source>
        <strain evidence="7">CIP111893</strain>
    </source>
</reference>
<comment type="caution">
    <text evidence="7">The sequence shown here is derived from an EMBL/GenBank/DDBJ whole genome shotgun (WGS) entry which is preliminary data.</text>
</comment>
<dbReference type="NCBIfam" id="NF002010">
    <property type="entry name" value="PRK00811.1"/>
    <property type="match status" value="1"/>
</dbReference>
<comment type="subunit">
    <text evidence="4">Homodimer or homotetramer.</text>
</comment>
<comment type="caution">
    <text evidence="4">Lacks conserved residue(s) required for the propagation of feature annotation.</text>
</comment>
<organism evidence="7 8">
    <name type="scientific">Paenibacillus plantiphilus</name>
    <dbReference type="NCBI Taxonomy" id="2905650"/>
    <lineage>
        <taxon>Bacteria</taxon>
        <taxon>Bacillati</taxon>
        <taxon>Bacillota</taxon>
        <taxon>Bacilli</taxon>
        <taxon>Bacillales</taxon>
        <taxon>Paenibacillaceae</taxon>
        <taxon>Paenibacillus</taxon>
    </lineage>
</organism>
<feature type="binding site" evidence="4">
    <location>
        <position position="101"/>
    </location>
    <ligand>
        <name>spermidine</name>
        <dbReference type="ChEBI" id="CHEBI:57834"/>
    </ligand>
</feature>
<accession>A0ABM9CNB7</accession>
<comment type="pathway">
    <text evidence="4">Amine and polyamine biosynthesis; spermidine biosynthesis; spermidine from putrescine: step 1/1.</text>
</comment>
<dbReference type="GO" id="GO:0004766">
    <property type="term" value="F:spermidine synthase activity"/>
    <property type="evidence" value="ECO:0007669"/>
    <property type="project" value="UniProtKB-EC"/>
</dbReference>
<proteinExistence type="inferred from homology"/>
<dbReference type="InterPro" id="IPR001045">
    <property type="entry name" value="Spermi_synthase"/>
</dbReference>